<evidence type="ECO:0000259" key="1">
    <source>
        <dbReference type="Pfam" id="PF02627"/>
    </source>
</evidence>
<gene>
    <name evidence="2" type="ORF">OCH7691_02446</name>
</gene>
<dbReference type="InterPro" id="IPR029032">
    <property type="entry name" value="AhpD-like"/>
</dbReference>
<dbReference type="AlphaFoldDB" id="A0A1Y5T5N4"/>
<sequence>MSVSYVEKEQADAQTKAFYGKAEERFQALLNIFKVFGHQPEYGTVFTDMIMAILKDGVLDWKTKELLILKATQRNECQYCVVQHERVSNMLGISDEKIADIDGDKYRTSPHYTEGEKALLDFAVQIGVDANRVSNELWERLHKHWSEPEIVDAAFVITIYIAVSKFGDALGVALEPMFDGVKPILHVKH</sequence>
<proteinExistence type="predicted"/>
<dbReference type="Proteomes" id="UP000193200">
    <property type="component" value="Unassembled WGS sequence"/>
</dbReference>
<dbReference type="InterPro" id="IPR003779">
    <property type="entry name" value="CMD-like"/>
</dbReference>
<evidence type="ECO:0000313" key="3">
    <source>
        <dbReference type="Proteomes" id="UP000193200"/>
    </source>
</evidence>
<dbReference type="Gene3D" id="1.20.1290.10">
    <property type="entry name" value="AhpD-like"/>
    <property type="match status" value="1"/>
</dbReference>
<keyword evidence="3" id="KW-1185">Reference proteome</keyword>
<dbReference type="OrthoDB" id="9808310at2"/>
<dbReference type="NCBIfam" id="TIGR00778">
    <property type="entry name" value="ahpD_dom"/>
    <property type="match status" value="1"/>
</dbReference>
<protein>
    <submittedName>
        <fullName evidence="2">Carboxymuconolactone decarboxylase family protein</fullName>
    </submittedName>
</protein>
<organism evidence="2 3">
    <name type="scientific">Oceanibacterium hippocampi</name>
    <dbReference type="NCBI Taxonomy" id="745714"/>
    <lineage>
        <taxon>Bacteria</taxon>
        <taxon>Pseudomonadati</taxon>
        <taxon>Pseudomonadota</taxon>
        <taxon>Alphaproteobacteria</taxon>
        <taxon>Sneathiellales</taxon>
        <taxon>Sneathiellaceae</taxon>
        <taxon>Oceanibacterium</taxon>
    </lineage>
</organism>
<dbReference type="InterPro" id="IPR004675">
    <property type="entry name" value="AhpD_core"/>
</dbReference>
<dbReference type="GO" id="GO:0051920">
    <property type="term" value="F:peroxiredoxin activity"/>
    <property type="evidence" value="ECO:0007669"/>
    <property type="project" value="InterPro"/>
</dbReference>
<dbReference type="InParanoid" id="A0A1Y5T5N4"/>
<dbReference type="Pfam" id="PF02627">
    <property type="entry name" value="CMD"/>
    <property type="match status" value="1"/>
</dbReference>
<dbReference type="PANTHER" id="PTHR34846">
    <property type="entry name" value="4-CARBOXYMUCONOLACTONE DECARBOXYLASE FAMILY PROTEIN (AFU_ORTHOLOGUE AFUA_6G11590)"/>
    <property type="match status" value="1"/>
</dbReference>
<reference evidence="2 3" key="1">
    <citation type="submission" date="2017-03" db="EMBL/GenBank/DDBJ databases">
        <authorList>
            <person name="Afonso C.L."/>
            <person name="Miller P.J."/>
            <person name="Scott M.A."/>
            <person name="Spackman E."/>
            <person name="Goraichik I."/>
            <person name="Dimitrov K.M."/>
            <person name="Suarez D.L."/>
            <person name="Swayne D.E."/>
        </authorList>
    </citation>
    <scope>NUCLEOTIDE SEQUENCE [LARGE SCALE GENOMIC DNA]</scope>
    <source>
        <strain evidence="2 3">CECT 7691</strain>
    </source>
</reference>
<feature type="domain" description="Carboxymuconolactone decarboxylase-like" evidence="1">
    <location>
        <begin position="40"/>
        <end position="101"/>
    </location>
</feature>
<dbReference type="SUPFAM" id="SSF69118">
    <property type="entry name" value="AhpD-like"/>
    <property type="match status" value="1"/>
</dbReference>
<name>A0A1Y5T5N4_9PROT</name>
<accession>A0A1Y5T5N4</accession>
<dbReference type="RefSeq" id="WP_085883800.1">
    <property type="nucleotide sequence ID" value="NZ_FWFR01000002.1"/>
</dbReference>
<dbReference type="PANTHER" id="PTHR34846:SF5">
    <property type="entry name" value="CARBOXYMUCONOLACTONE DECARBOXYLASE-LIKE DOMAIN-CONTAINING PROTEIN"/>
    <property type="match status" value="1"/>
</dbReference>
<dbReference type="EMBL" id="FWFR01000002">
    <property type="protein sequence ID" value="SLN56366.1"/>
    <property type="molecule type" value="Genomic_DNA"/>
</dbReference>
<evidence type="ECO:0000313" key="2">
    <source>
        <dbReference type="EMBL" id="SLN56366.1"/>
    </source>
</evidence>